<dbReference type="InterPro" id="IPR011856">
    <property type="entry name" value="tRNA_endonuc-like_dom_sf"/>
</dbReference>
<evidence type="ECO:0000256" key="1">
    <source>
        <dbReference type="ARBA" id="ARBA00006738"/>
    </source>
</evidence>
<dbReference type="Gene3D" id="3.40.1350.10">
    <property type="match status" value="1"/>
</dbReference>
<accession>A0A5C5U5D2</accession>
<dbReference type="GO" id="GO:0003676">
    <property type="term" value="F:nucleic acid binding"/>
    <property type="evidence" value="ECO:0007669"/>
    <property type="project" value="InterPro"/>
</dbReference>
<dbReference type="PANTHER" id="PTHR34039">
    <property type="entry name" value="UPF0102 PROTEIN YRAN"/>
    <property type="match status" value="1"/>
</dbReference>
<dbReference type="PANTHER" id="PTHR34039:SF1">
    <property type="entry name" value="UPF0102 PROTEIN YRAN"/>
    <property type="match status" value="1"/>
</dbReference>
<dbReference type="OrthoDB" id="9794876at2"/>
<dbReference type="RefSeq" id="WP_146325434.1">
    <property type="nucleotide sequence ID" value="NZ_BAABLR010000063.1"/>
</dbReference>
<evidence type="ECO:0000313" key="3">
    <source>
        <dbReference type="EMBL" id="TWT21551.1"/>
    </source>
</evidence>
<reference evidence="3 4" key="1">
    <citation type="submission" date="2019-08" db="EMBL/GenBank/DDBJ databases">
        <authorList>
            <person name="Lei W."/>
        </authorList>
    </citation>
    <scope>NUCLEOTIDE SEQUENCE [LARGE SCALE GENOMIC DNA]</scope>
    <source>
        <strain evidence="3 4">CCUG 58627</strain>
    </source>
</reference>
<dbReference type="AlphaFoldDB" id="A0A5C5U5D2"/>
<dbReference type="NCBIfam" id="NF009154">
    <property type="entry name" value="PRK12497.3-3"/>
    <property type="match status" value="1"/>
</dbReference>
<dbReference type="InterPro" id="IPR011335">
    <property type="entry name" value="Restrct_endonuc-II-like"/>
</dbReference>
<keyword evidence="4" id="KW-1185">Reference proteome</keyword>
<dbReference type="InterPro" id="IPR003509">
    <property type="entry name" value="UPF0102_YraN-like"/>
</dbReference>
<dbReference type="Proteomes" id="UP000320791">
    <property type="component" value="Unassembled WGS sequence"/>
</dbReference>
<dbReference type="NCBIfam" id="TIGR00252">
    <property type="entry name" value="YraN family protein"/>
    <property type="match status" value="1"/>
</dbReference>
<protein>
    <recommendedName>
        <fullName evidence="2">UPF0102 protein FRX94_11220</fullName>
    </recommendedName>
</protein>
<comment type="similarity">
    <text evidence="1 2">Belongs to the UPF0102 family.</text>
</comment>
<dbReference type="HAMAP" id="MF_00048">
    <property type="entry name" value="UPF0102"/>
    <property type="match status" value="1"/>
</dbReference>
<dbReference type="EMBL" id="VOHM01000030">
    <property type="protein sequence ID" value="TWT21551.1"/>
    <property type="molecule type" value="Genomic_DNA"/>
</dbReference>
<organism evidence="3 4">
    <name type="scientific">Corynebacterium canis</name>
    <dbReference type="NCBI Taxonomy" id="679663"/>
    <lineage>
        <taxon>Bacteria</taxon>
        <taxon>Bacillati</taxon>
        <taxon>Actinomycetota</taxon>
        <taxon>Actinomycetes</taxon>
        <taxon>Mycobacteriales</taxon>
        <taxon>Corynebacteriaceae</taxon>
        <taxon>Corynebacterium</taxon>
    </lineage>
</organism>
<evidence type="ECO:0000313" key="4">
    <source>
        <dbReference type="Proteomes" id="UP000320791"/>
    </source>
</evidence>
<gene>
    <name evidence="3" type="ORF">FRX94_11220</name>
</gene>
<proteinExistence type="inferred from homology"/>
<comment type="caution">
    <text evidence="3">The sequence shown here is derived from an EMBL/GenBank/DDBJ whole genome shotgun (WGS) entry which is preliminary data.</text>
</comment>
<dbReference type="SUPFAM" id="SSF52980">
    <property type="entry name" value="Restriction endonuclease-like"/>
    <property type="match status" value="1"/>
</dbReference>
<dbReference type="Pfam" id="PF02021">
    <property type="entry name" value="UPF0102"/>
    <property type="match status" value="1"/>
</dbReference>
<sequence>MGSRNVAVGRAGERAAAEYFAQCGYRILAQNVRNRCGEIDLIVVAADGSLVIVEVKTRSNRAYGAAEAVTPRKLASMRKAAARWLLDSTDFYAAVRFDVLVVLRTPVGVKFEHYMGVEHGAW</sequence>
<dbReference type="CDD" id="cd20736">
    <property type="entry name" value="PoNe_Nuclease"/>
    <property type="match status" value="1"/>
</dbReference>
<name>A0A5C5U5D2_9CORY</name>
<evidence type="ECO:0000256" key="2">
    <source>
        <dbReference type="HAMAP-Rule" id="MF_00048"/>
    </source>
</evidence>